<name>A0A6G1GWU7_9PEZI</name>
<feature type="region of interest" description="Disordered" evidence="1">
    <location>
        <begin position="210"/>
        <end position="234"/>
    </location>
</feature>
<organism evidence="2 3">
    <name type="scientific">Aulographum hederae CBS 113979</name>
    <dbReference type="NCBI Taxonomy" id="1176131"/>
    <lineage>
        <taxon>Eukaryota</taxon>
        <taxon>Fungi</taxon>
        <taxon>Dikarya</taxon>
        <taxon>Ascomycota</taxon>
        <taxon>Pezizomycotina</taxon>
        <taxon>Dothideomycetes</taxon>
        <taxon>Pleosporomycetidae</taxon>
        <taxon>Aulographales</taxon>
        <taxon>Aulographaceae</taxon>
    </lineage>
</organism>
<evidence type="ECO:0000313" key="2">
    <source>
        <dbReference type="EMBL" id="KAF1985284.1"/>
    </source>
</evidence>
<sequence>MAPALMGERAPIRGPTWESMGRAWGSGTGPPSLGGVPVGQVTNCLCRTLNGETTRLANQKAQDLEAWGMALGLARFRVGADKIDRIKAPGMFAAGNCGRKKMLGVGKVVATIGVNGSKSQWRRCAKRPFPSCHSHPAPIENSLNCAGSTTVTTVNAAQHMQNDTPVERQQPQPQPQHQDGRWCTKDRQRPAAHRCNCNCNWHQGAAVVMPQQRPPSEVLSPPPQACQSSVTQGT</sequence>
<dbReference type="Proteomes" id="UP000800041">
    <property type="component" value="Unassembled WGS sequence"/>
</dbReference>
<evidence type="ECO:0000313" key="3">
    <source>
        <dbReference type="Proteomes" id="UP000800041"/>
    </source>
</evidence>
<feature type="compositionally biased region" description="Polar residues" evidence="1">
    <location>
        <begin position="225"/>
        <end position="234"/>
    </location>
</feature>
<protein>
    <submittedName>
        <fullName evidence="2">Uncharacterized protein</fullName>
    </submittedName>
</protein>
<feature type="region of interest" description="Disordered" evidence="1">
    <location>
        <begin position="161"/>
        <end position="185"/>
    </location>
</feature>
<gene>
    <name evidence="2" type="ORF">K402DRAFT_405420</name>
</gene>
<keyword evidence="3" id="KW-1185">Reference proteome</keyword>
<reference evidence="2" key="1">
    <citation type="journal article" date="2020" name="Stud. Mycol.">
        <title>101 Dothideomycetes genomes: a test case for predicting lifestyles and emergence of pathogens.</title>
        <authorList>
            <person name="Haridas S."/>
            <person name="Albert R."/>
            <person name="Binder M."/>
            <person name="Bloem J."/>
            <person name="Labutti K."/>
            <person name="Salamov A."/>
            <person name="Andreopoulos B."/>
            <person name="Baker S."/>
            <person name="Barry K."/>
            <person name="Bills G."/>
            <person name="Bluhm B."/>
            <person name="Cannon C."/>
            <person name="Castanera R."/>
            <person name="Culley D."/>
            <person name="Daum C."/>
            <person name="Ezra D."/>
            <person name="Gonzalez J."/>
            <person name="Henrissat B."/>
            <person name="Kuo A."/>
            <person name="Liang C."/>
            <person name="Lipzen A."/>
            <person name="Lutzoni F."/>
            <person name="Magnuson J."/>
            <person name="Mondo S."/>
            <person name="Nolan M."/>
            <person name="Ohm R."/>
            <person name="Pangilinan J."/>
            <person name="Park H.-J."/>
            <person name="Ramirez L."/>
            <person name="Alfaro M."/>
            <person name="Sun H."/>
            <person name="Tritt A."/>
            <person name="Yoshinaga Y."/>
            <person name="Zwiers L.-H."/>
            <person name="Turgeon B."/>
            <person name="Goodwin S."/>
            <person name="Spatafora J."/>
            <person name="Crous P."/>
            <person name="Grigoriev I."/>
        </authorList>
    </citation>
    <scope>NUCLEOTIDE SEQUENCE</scope>
    <source>
        <strain evidence="2">CBS 113979</strain>
    </source>
</reference>
<dbReference type="EMBL" id="ML977163">
    <property type="protein sequence ID" value="KAF1985284.1"/>
    <property type="molecule type" value="Genomic_DNA"/>
</dbReference>
<evidence type="ECO:0000256" key="1">
    <source>
        <dbReference type="SAM" id="MobiDB-lite"/>
    </source>
</evidence>
<accession>A0A6G1GWU7</accession>
<dbReference type="AlphaFoldDB" id="A0A6G1GWU7"/>
<proteinExistence type="predicted"/>